<organism evidence="2 3">
    <name type="scientific">Acinetobacter marinus</name>
    <dbReference type="NCBI Taxonomy" id="281375"/>
    <lineage>
        <taxon>Bacteria</taxon>
        <taxon>Pseudomonadati</taxon>
        <taxon>Pseudomonadota</taxon>
        <taxon>Gammaproteobacteria</taxon>
        <taxon>Moraxellales</taxon>
        <taxon>Moraxellaceae</taxon>
        <taxon>Acinetobacter</taxon>
    </lineage>
</organism>
<dbReference type="Gene3D" id="1.10.150.650">
    <property type="match status" value="1"/>
</dbReference>
<keyword evidence="3" id="KW-1185">Reference proteome</keyword>
<protein>
    <recommendedName>
        <fullName evidence="1">Polymerase/histidinol phosphatase N-terminal domain-containing protein</fullName>
    </recommendedName>
</protein>
<dbReference type="PANTHER" id="PTHR42924">
    <property type="entry name" value="EXONUCLEASE"/>
    <property type="match status" value="1"/>
</dbReference>
<dbReference type="OrthoDB" id="9804333at2"/>
<dbReference type="SMART" id="SM00481">
    <property type="entry name" value="POLIIIAc"/>
    <property type="match status" value="1"/>
</dbReference>
<evidence type="ECO:0000313" key="3">
    <source>
        <dbReference type="Proteomes" id="UP000242317"/>
    </source>
</evidence>
<dbReference type="RefSeq" id="WP_092617137.1">
    <property type="nucleotide sequence ID" value="NZ_FMYK01000002.1"/>
</dbReference>
<dbReference type="GO" id="GO:0035312">
    <property type="term" value="F:5'-3' DNA exonuclease activity"/>
    <property type="evidence" value="ECO:0007669"/>
    <property type="project" value="TreeGrafter"/>
</dbReference>
<sequence length="306" mass="34451">MNSVDLDRDVLLGDDVSSTDSAQNSQKVDLHSHSLYSDGELSPQDLLDLAKTKQIDTFALTDHDTMEGSLLIEDYAKEIGINLIRGVEISSYWQRTSTKKSYAVHIVALNMQNLAPMQALLEKQKQQRAERALLICEKLQQVLKTDFLPEVRALVDGHDDRITRAHIAKILVKRNVVTRLQQAFDRFLKEGKRAYVPFIGVEMADAIQIIHDSQGVAVLAHPTKYDLSATNMRYMIERFSEAGGDAIELPPSNESPATRQMIDRLIAQYELNISVGSDFHGSHMPWLHLGNVPQLKDGQVGVWQFF</sequence>
<evidence type="ECO:0000313" key="2">
    <source>
        <dbReference type="EMBL" id="SDB96381.1"/>
    </source>
</evidence>
<dbReference type="PANTHER" id="PTHR42924:SF3">
    <property type="entry name" value="POLYMERASE_HISTIDINOL PHOSPHATASE N-TERMINAL DOMAIN-CONTAINING PROTEIN"/>
    <property type="match status" value="1"/>
</dbReference>
<proteinExistence type="predicted"/>
<dbReference type="EMBL" id="FMYK01000002">
    <property type="protein sequence ID" value="SDB96381.1"/>
    <property type="molecule type" value="Genomic_DNA"/>
</dbReference>
<gene>
    <name evidence="2" type="ORF">SAMN05421749_102438</name>
</gene>
<dbReference type="CDD" id="cd07438">
    <property type="entry name" value="PHP_HisPPase_AMP"/>
    <property type="match status" value="1"/>
</dbReference>
<dbReference type="InterPro" id="IPR016195">
    <property type="entry name" value="Pol/histidinol_Pase-like"/>
</dbReference>
<dbReference type="SUPFAM" id="SSF89550">
    <property type="entry name" value="PHP domain-like"/>
    <property type="match status" value="1"/>
</dbReference>
<dbReference type="Gene3D" id="3.20.20.140">
    <property type="entry name" value="Metal-dependent hydrolases"/>
    <property type="match status" value="1"/>
</dbReference>
<evidence type="ECO:0000259" key="1">
    <source>
        <dbReference type="SMART" id="SM00481"/>
    </source>
</evidence>
<dbReference type="InterPro" id="IPR052018">
    <property type="entry name" value="PHP_domain"/>
</dbReference>
<dbReference type="AlphaFoldDB" id="A0A1G6HQB3"/>
<dbReference type="InterPro" id="IPR004013">
    <property type="entry name" value="PHP_dom"/>
</dbReference>
<dbReference type="GO" id="GO:0004534">
    <property type="term" value="F:5'-3' RNA exonuclease activity"/>
    <property type="evidence" value="ECO:0007669"/>
    <property type="project" value="TreeGrafter"/>
</dbReference>
<accession>A0A1G6HQB3</accession>
<dbReference type="Pfam" id="PF02811">
    <property type="entry name" value="PHP"/>
    <property type="match status" value="1"/>
</dbReference>
<name>A0A1G6HQB3_9GAMM</name>
<dbReference type="InterPro" id="IPR003141">
    <property type="entry name" value="Pol/His_phosphatase_N"/>
</dbReference>
<feature type="domain" description="Polymerase/histidinol phosphatase N-terminal" evidence="1">
    <location>
        <begin position="28"/>
        <end position="93"/>
    </location>
</feature>
<reference evidence="3" key="1">
    <citation type="submission" date="2016-09" db="EMBL/GenBank/DDBJ databases">
        <authorList>
            <person name="Varghese N."/>
            <person name="Submissions S."/>
        </authorList>
    </citation>
    <scope>NUCLEOTIDE SEQUENCE [LARGE SCALE GENOMIC DNA]</scope>
    <source>
        <strain evidence="3">ANC 3699</strain>
    </source>
</reference>
<dbReference type="Proteomes" id="UP000242317">
    <property type="component" value="Unassembled WGS sequence"/>
</dbReference>